<protein>
    <recommendedName>
        <fullName evidence="8">Glycogen synthase</fullName>
        <ecNumber evidence="8">2.4.1.21</ecNumber>
    </recommendedName>
    <alternativeName>
        <fullName evidence="8">Starch [bacterial glycogen] synthase</fullName>
    </alternativeName>
</protein>
<comment type="similarity">
    <text evidence="4 8">Belongs to the glycosyltransferase 1 family. Bacterial/plant glycogen synthase subfamily.</text>
</comment>
<dbReference type="CDD" id="cd03791">
    <property type="entry name" value="GT5_Glycogen_synthase_DULL1-like"/>
    <property type="match status" value="1"/>
</dbReference>
<keyword evidence="6 8" id="KW-0808">Transferase</keyword>
<comment type="catalytic activity">
    <reaction evidence="1 8">
        <text>[(1-&gt;4)-alpha-D-glucosyl](n) + ADP-alpha-D-glucose = [(1-&gt;4)-alpha-D-glucosyl](n+1) + ADP + H(+)</text>
        <dbReference type="Rhea" id="RHEA:18189"/>
        <dbReference type="Rhea" id="RHEA-COMP:9584"/>
        <dbReference type="Rhea" id="RHEA-COMP:9587"/>
        <dbReference type="ChEBI" id="CHEBI:15378"/>
        <dbReference type="ChEBI" id="CHEBI:15444"/>
        <dbReference type="ChEBI" id="CHEBI:57498"/>
        <dbReference type="ChEBI" id="CHEBI:456216"/>
        <dbReference type="EC" id="2.4.1.21"/>
    </reaction>
</comment>
<organism evidence="11 12">
    <name type="scientific">Tenacibaculum geojense</name>
    <dbReference type="NCBI Taxonomy" id="915352"/>
    <lineage>
        <taxon>Bacteria</taxon>
        <taxon>Pseudomonadati</taxon>
        <taxon>Bacteroidota</taxon>
        <taxon>Flavobacteriia</taxon>
        <taxon>Flavobacteriales</taxon>
        <taxon>Flavobacteriaceae</taxon>
        <taxon>Tenacibaculum</taxon>
    </lineage>
</organism>
<dbReference type="InterPro" id="IPR013534">
    <property type="entry name" value="Starch_synth_cat_dom"/>
</dbReference>
<keyword evidence="5 8" id="KW-0328">Glycosyltransferase</keyword>
<name>A0ABW3JX49_9FLAO</name>
<comment type="caution">
    <text evidence="11">The sequence shown here is derived from an EMBL/GenBank/DDBJ whole genome shotgun (WGS) entry which is preliminary data.</text>
</comment>
<gene>
    <name evidence="8" type="primary">glgA</name>
    <name evidence="11" type="ORF">ACFQ1U_12865</name>
</gene>
<comment type="pathway">
    <text evidence="3 8">Glycan biosynthesis; glycogen biosynthesis.</text>
</comment>
<evidence type="ECO:0000256" key="3">
    <source>
        <dbReference type="ARBA" id="ARBA00004964"/>
    </source>
</evidence>
<keyword evidence="7 8" id="KW-0320">Glycogen biosynthesis</keyword>
<feature type="domain" description="Glycosyl transferase family 1" evidence="9">
    <location>
        <begin position="274"/>
        <end position="430"/>
    </location>
</feature>
<sequence length="467" mass="52680">MNILHASFECYPVAKVGGLADVVGTLPSYQNTLEVNSTVIMPYYDNGFDTEIFDIIFKGSIKLDTSIHEYIIYSTHINKTRILCCYVKGLLDTSKVYGYEYDLYRYLIFQLVVLDFILNNNDFDVIHCHDHHTALIPFLINNSYAYSSLNKVSTVLTIHNAQYQGQFSHDFIKLLPEFDFTKVGLLDWYGNVNPLAAGIKCANAVTTVSPSYMSELINEANGLEGLLQSESYKCKGILNGIDVDFWNPSTDSMIFKNYKVSNVISGKKGNKKEVCAKYGLDVSKPLFGFIGRLVGEKAADLLPEAIRTILSSNLNINFLVLGSGQESIENDLIALKNEFPHNFNTHIGYDEKLSHWVYAASDFLLMPSRVEPCGLNQMYSLRYGTIPIVRRTGGLKDTVIDIGDGGFGICHDKASVWDIEYSVNRALALYENKELYRKIQKEIMKIDHSWTKSAQEYINLYKSITTS</sequence>
<evidence type="ECO:0000313" key="11">
    <source>
        <dbReference type="EMBL" id="MFD0994101.1"/>
    </source>
</evidence>
<dbReference type="PANTHER" id="PTHR45825">
    <property type="entry name" value="GRANULE-BOUND STARCH SYNTHASE 1, CHLOROPLASTIC/AMYLOPLASTIC"/>
    <property type="match status" value="1"/>
</dbReference>
<evidence type="ECO:0000259" key="10">
    <source>
        <dbReference type="Pfam" id="PF08323"/>
    </source>
</evidence>
<dbReference type="Pfam" id="PF08323">
    <property type="entry name" value="Glyco_transf_5"/>
    <property type="match status" value="1"/>
</dbReference>
<comment type="function">
    <text evidence="2 8">Synthesizes alpha-1,4-glucan chains using ADP-glucose.</text>
</comment>
<reference evidence="12" key="1">
    <citation type="journal article" date="2019" name="Int. J. Syst. Evol. Microbiol.">
        <title>The Global Catalogue of Microorganisms (GCM) 10K type strain sequencing project: providing services to taxonomists for standard genome sequencing and annotation.</title>
        <authorList>
            <consortium name="The Broad Institute Genomics Platform"/>
            <consortium name="The Broad Institute Genome Sequencing Center for Infectious Disease"/>
            <person name="Wu L."/>
            <person name="Ma J."/>
        </authorList>
    </citation>
    <scope>NUCLEOTIDE SEQUENCE [LARGE SCALE GENOMIC DNA]</scope>
    <source>
        <strain evidence="12">CCUG 60527</strain>
    </source>
</reference>
<dbReference type="HAMAP" id="MF_00484">
    <property type="entry name" value="Glycogen_synth"/>
    <property type="match status" value="1"/>
</dbReference>
<dbReference type="RefSeq" id="WP_386109035.1">
    <property type="nucleotide sequence ID" value="NZ_JBHTJR010000057.1"/>
</dbReference>
<dbReference type="InterPro" id="IPR001296">
    <property type="entry name" value="Glyco_trans_1"/>
</dbReference>
<evidence type="ECO:0000256" key="7">
    <source>
        <dbReference type="ARBA" id="ARBA00023056"/>
    </source>
</evidence>
<dbReference type="Proteomes" id="UP001597062">
    <property type="component" value="Unassembled WGS sequence"/>
</dbReference>
<dbReference type="NCBIfam" id="TIGR02095">
    <property type="entry name" value="glgA"/>
    <property type="match status" value="1"/>
</dbReference>
<keyword evidence="12" id="KW-1185">Reference proteome</keyword>
<feature type="binding site" evidence="8">
    <location>
        <position position="15"/>
    </location>
    <ligand>
        <name>ADP-alpha-D-glucose</name>
        <dbReference type="ChEBI" id="CHEBI:57498"/>
    </ligand>
</feature>
<dbReference type="SUPFAM" id="SSF53756">
    <property type="entry name" value="UDP-Glycosyltransferase/glycogen phosphorylase"/>
    <property type="match status" value="1"/>
</dbReference>
<evidence type="ECO:0000256" key="5">
    <source>
        <dbReference type="ARBA" id="ARBA00022676"/>
    </source>
</evidence>
<dbReference type="EC" id="2.4.1.21" evidence="8"/>
<evidence type="ECO:0000256" key="4">
    <source>
        <dbReference type="ARBA" id="ARBA00010281"/>
    </source>
</evidence>
<evidence type="ECO:0000313" key="12">
    <source>
        <dbReference type="Proteomes" id="UP001597062"/>
    </source>
</evidence>
<evidence type="ECO:0000256" key="2">
    <source>
        <dbReference type="ARBA" id="ARBA00002764"/>
    </source>
</evidence>
<feature type="domain" description="Starch synthase catalytic" evidence="10">
    <location>
        <begin position="2"/>
        <end position="228"/>
    </location>
</feature>
<dbReference type="PANTHER" id="PTHR45825:SF11">
    <property type="entry name" value="ALPHA AMYLASE DOMAIN-CONTAINING PROTEIN"/>
    <property type="match status" value="1"/>
</dbReference>
<dbReference type="GO" id="GO:0009011">
    <property type="term" value="F:alpha-1,4-glucan glucosyltransferase (ADP-glucose donor) activity"/>
    <property type="evidence" value="ECO:0007669"/>
    <property type="project" value="UniProtKB-EC"/>
</dbReference>
<evidence type="ECO:0000256" key="1">
    <source>
        <dbReference type="ARBA" id="ARBA00001478"/>
    </source>
</evidence>
<dbReference type="Gene3D" id="3.40.50.2000">
    <property type="entry name" value="Glycogen Phosphorylase B"/>
    <property type="match status" value="2"/>
</dbReference>
<proteinExistence type="inferred from homology"/>
<accession>A0ABW3JX49</accession>
<evidence type="ECO:0000256" key="8">
    <source>
        <dbReference type="HAMAP-Rule" id="MF_00484"/>
    </source>
</evidence>
<dbReference type="Pfam" id="PF00534">
    <property type="entry name" value="Glycos_transf_1"/>
    <property type="match status" value="1"/>
</dbReference>
<evidence type="ECO:0000256" key="6">
    <source>
        <dbReference type="ARBA" id="ARBA00022679"/>
    </source>
</evidence>
<dbReference type="InterPro" id="IPR011835">
    <property type="entry name" value="GS/SS"/>
</dbReference>
<evidence type="ECO:0000259" key="9">
    <source>
        <dbReference type="Pfam" id="PF00534"/>
    </source>
</evidence>
<dbReference type="EMBL" id="JBHTJR010000057">
    <property type="protein sequence ID" value="MFD0994101.1"/>
    <property type="molecule type" value="Genomic_DNA"/>
</dbReference>